<organism evidence="1 2">
    <name type="scientific">Populus alba x Populus x berolinensis</name>
    <dbReference type="NCBI Taxonomy" id="444605"/>
    <lineage>
        <taxon>Eukaryota</taxon>
        <taxon>Viridiplantae</taxon>
        <taxon>Streptophyta</taxon>
        <taxon>Embryophyta</taxon>
        <taxon>Tracheophyta</taxon>
        <taxon>Spermatophyta</taxon>
        <taxon>Magnoliopsida</taxon>
        <taxon>eudicotyledons</taxon>
        <taxon>Gunneridae</taxon>
        <taxon>Pentapetalae</taxon>
        <taxon>rosids</taxon>
        <taxon>fabids</taxon>
        <taxon>Malpighiales</taxon>
        <taxon>Salicaceae</taxon>
        <taxon>Saliceae</taxon>
        <taxon>Populus</taxon>
    </lineage>
</organism>
<accession>A0AAD6RHC6</accession>
<proteinExistence type="predicted"/>
<evidence type="ECO:0000313" key="2">
    <source>
        <dbReference type="Proteomes" id="UP001164929"/>
    </source>
</evidence>
<comment type="caution">
    <text evidence="1">The sequence shown here is derived from an EMBL/GenBank/DDBJ whole genome shotgun (WGS) entry which is preliminary data.</text>
</comment>
<protein>
    <submittedName>
        <fullName evidence="1">Uncharacterized protein</fullName>
    </submittedName>
</protein>
<dbReference type="EMBL" id="JAQIZT010000002">
    <property type="protein sequence ID" value="KAJ7009029.1"/>
    <property type="molecule type" value="Genomic_DNA"/>
</dbReference>
<evidence type="ECO:0000313" key="1">
    <source>
        <dbReference type="EMBL" id="KAJ7009029.1"/>
    </source>
</evidence>
<dbReference type="Proteomes" id="UP001164929">
    <property type="component" value="Chromosome 2"/>
</dbReference>
<dbReference type="AlphaFoldDB" id="A0AAD6RHC6"/>
<gene>
    <name evidence="1" type="ORF">NC653_007622</name>
</gene>
<keyword evidence="2" id="KW-1185">Reference proteome</keyword>
<reference evidence="1" key="1">
    <citation type="journal article" date="2023" name="Mol. Ecol. Resour.">
        <title>Chromosome-level genome assembly of a triploid poplar Populus alba 'Berolinensis'.</title>
        <authorList>
            <person name="Chen S."/>
            <person name="Yu Y."/>
            <person name="Wang X."/>
            <person name="Wang S."/>
            <person name="Zhang T."/>
            <person name="Zhou Y."/>
            <person name="He R."/>
            <person name="Meng N."/>
            <person name="Wang Y."/>
            <person name="Liu W."/>
            <person name="Liu Z."/>
            <person name="Liu J."/>
            <person name="Guo Q."/>
            <person name="Huang H."/>
            <person name="Sederoff R.R."/>
            <person name="Wang G."/>
            <person name="Qu G."/>
            <person name="Chen S."/>
        </authorList>
    </citation>
    <scope>NUCLEOTIDE SEQUENCE</scope>
    <source>
        <strain evidence="1">SC-2020</strain>
    </source>
</reference>
<name>A0AAD6RHC6_9ROSI</name>
<sequence>MTFTYPADSNKCLLKLWSTYP</sequence>